<dbReference type="RefSeq" id="WP_126807912.1">
    <property type="nucleotide sequence ID" value="NZ_PIPP01000003.1"/>
</dbReference>
<evidence type="ECO:0000256" key="2">
    <source>
        <dbReference type="ARBA" id="ARBA00023136"/>
    </source>
</evidence>
<feature type="domain" description="TonB-dependent receptor-like beta-barrel" evidence="6">
    <location>
        <begin position="439"/>
        <end position="872"/>
    </location>
</feature>
<evidence type="ECO:0000256" key="4">
    <source>
        <dbReference type="RuleBase" id="RU003357"/>
    </source>
</evidence>
<feature type="domain" description="TonB-dependent receptor plug" evidence="7">
    <location>
        <begin position="82"/>
        <end position="173"/>
    </location>
</feature>
<dbReference type="PANTHER" id="PTHR40980:SF5">
    <property type="entry name" value="TONB-DEPENDENT RECEPTOR"/>
    <property type="match status" value="1"/>
</dbReference>
<dbReference type="InterPro" id="IPR000531">
    <property type="entry name" value="Beta-barrel_TonB"/>
</dbReference>
<evidence type="ECO:0000256" key="3">
    <source>
        <dbReference type="ARBA" id="ARBA00023237"/>
    </source>
</evidence>
<dbReference type="InterPro" id="IPR012910">
    <property type="entry name" value="Plug_dom"/>
</dbReference>
<feature type="chain" id="PRO_5019584660" evidence="5">
    <location>
        <begin position="28"/>
        <end position="903"/>
    </location>
</feature>
<comment type="caution">
    <text evidence="8">The sequence shown here is derived from an EMBL/GenBank/DDBJ whole genome shotgun (WGS) entry which is preliminary data.</text>
</comment>
<dbReference type="InterPro" id="IPR037066">
    <property type="entry name" value="Plug_dom_sf"/>
</dbReference>
<dbReference type="Gene3D" id="2.170.130.10">
    <property type="entry name" value="TonB-dependent receptor, plug domain"/>
    <property type="match status" value="1"/>
</dbReference>
<sequence>MKKSMVMKPLATAVLFALSASMITAIADTETPEVTEAAEVAEAAEADDIIGNQNLQGTARIERIQVSGRLLSSAALTAAERRDNAQVADFLDAEMISRIGDSDVGAALRRITGLTLVDNKFIYVRGLGERYSSTLLNGAMVPSPDPTRNVVPLDMFPTGILERLVVQKSLSPDQPATFGGGGVDIRTLSIPRERVFEVSVGTGYSTMHDEDGLSYAGGGDDWRGRDDGTRSMSSTLQDALDTYGSLEPIPIAQALGGVTPTNLARAEEINRGLGLALNRNYDITADSSKPDMDASVTFGDRLELTDKWVVGMVASASYDRSRSNSNEQERYYSITSGNELTPLVQYDDIQATSDNVQVSGILNFGVEYDGNHRLQTTSLYLLDTQDEVKIKTGDTIETINELNRENVDYSIKYEERSLVSNQIRGEHRFEFLADLGVKWQYTDSKARRYAPGQVDYRYIRNMDSDGNQTALTMRRSDNAALIQFGDMRDNMEYGTTDFKLPLSLAKWELELQSGYAWQQRQRTAENDRFKLDSRGFSNEELQQSFSEIFSDANISDAGNRFRISDVTAQADDYVAAQTLDAGYFAIDALYDYTWRFNFGARYESFRQISIPLDPSNGEVEGNVEDYPLVDKDWYPSLAATWLFHPDMQLRFGISESVVRPDIREVTPVLFIDPITDFLVVGFKDLAPSKITNLDTRWEWYLESGSSLSVGAFYKDIDQPIETVEIKGSDGNLQVSFRNAEKGNVYGVEFEFVRTFAELDFIPSWANDFFIAGNVTLSDSDISIQRLGESNITNLSRRLSGHSRYVVNSQLGYDAPNERHSATLSYNVFGPRISFAGVDGKDDAFEQPFHSLDLTYSYYPREGLALKLGLKNLLDEKTEILQQGQIVQMRERGTSASLSATLRF</sequence>
<dbReference type="Gene3D" id="2.40.170.20">
    <property type="entry name" value="TonB-dependent receptor, beta-barrel domain"/>
    <property type="match status" value="1"/>
</dbReference>
<keyword evidence="4" id="KW-0798">TonB box</keyword>
<evidence type="ECO:0000259" key="7">
    <source>
        <dbReference type="Pfam" id="PF07715"/>
    </source>
</evidence>
<proteinExistence type="inferred from homology"/>
<keyword evidence="9" id="KW-1185">Reference proteome</keyword>
<keyword evidence="2 4" id="KW-0472">Membrane</keyword>
<protein>
    <submittedName>
        <fullName evidence="8">TonB-dependent receptor</fullName>
    </submittedName>
</protein>
<dbReference type="SUPFAM" id="SSF56935">
    <property type="entry name" value="Porins"/>
    <property type="match status" value="1"/>
</dbReference>
<comment type="similarity">
    <text evidence="4">Belongs to the TonB-dependent receptor family.</text>
</comment>
<dbReference type="Pfam" id="PF07715">
    <property type="entry name" value="Plug"/>
    <property type="match status" value="1"/>
</dbReference>
<evidence type="ECO:0000259" key="6">
    <source>
        <dbReference type="Pfam" id="PF00593"/>
    </source>
</evidence>
<evidence type="ECO:0000256" key="5">
    <source>
        <dbReference type="SAM" id="SignalP"/>
    </source>
</evidence>
<dbReference type="AlphaFoldDB" id="A0A432WTB7"/>
<evidence type="ECO:0000313" key="9">
    <source>
        <dbReference type="Proteomes" id="UP000286934"/>
    </source>
</evidence>
<dbReference type="InterPro" id="IPR036942">
    <property type="entry name" value="Beta-barrel_TonB_sf"/>
</dbReference>
<name>A0A432WTB7_9GAMM</name>
<keyword evidence="3" id="KW-0998">Cell outer membrane</keyword>
<keyword evidence="5" id="KW-0732">Signal</keyword>
<dbReference type="OrthoDB" id="9768470at2"/>
<dbReference type="Pfam" id="PF00593">
    <property type="entry name" value="TonB_dep_Rec_b-barrel"/>
    <property type="match status" value="1"/>
</dbReference>
<dbReference type="Proteomes" id="UP000286934">
    <property type="component" value="Unassembled WGS sequence"/>
</dbReference>
<dbReference type="EMBL" id="PIPP01000003">
    <property type="protein sequence ID" value="RUO36988.1"/>
    <property type="molecule type" value="Genomic_DNA"/>
</dbReference>
<evidence type="ECO:0000313" key="8">
    <source>
        <dbReference type="EMBL" id="RUO36988.1"/>
    </source>
</evidence>
<organism evidence="8 9">
    <name type="scientific">Aliidiomarina shirensis</name>
    <dbReference type="NCBI Taxonomy" id="1048642"/>
    <lineage>
        <taxon>Bacteria</taxon>
        <taxon>Pseudomonadati</taxon>
        <taxon>Pseudomonadota</taxon>
        <taxon>Gammaproteobacteria</taxon>
        <taxon>Alteromonadales</taxon>
        <taxon>Idiomarinaceae</taxon>
        <taxon>Aliidiomarina</taxon>
    </lineage>
</organism>
<keyword evidence="8" id="KW-0675">Receptor</keyword>
<dbReference type="PANTHER" id="PTHR40980">
    <property type="entry name" value="PLUG DOMAIN-CONTAINING PROTEIN"/>
    <property type="match status" value="1"/>
</dbReference>
<feature type="signal peptide" evidence="5">
    <location>
        <begin position="1"/>
        <end position="27"/>
    </location>
</feature>
<comment type="subcellular location">
    <subcellularLocation>
        <location evidence="1 4">Cell outer membrane</location>
    </subcellularLocation>
</comment>
<gene>
    <name evidence="8" type="ORF">CWE13_09100</name>
</gene>
<dbReference type="GO" id="GO:0009279">
    <property type="term" value="C:cell outer membrane"/>
    <property type="evidence" value="ECO:0007669"/>
    <property type="project" value="UniProtKB-SubCell"/>
</dbReference>
<accession>A0A432WTB7</accession>
<evidence type="ECO:0000256" key="1">
    <source>
        <dbReference type="ARBA" id="ARBA00004442"/>
    </source>
</evidence>
<reference evidence="9" key="1">
    <citation type="journal article" date="2018" name="Front. Microbiol.">
        <title>Genome-Based Analysis Reveals the Taxonomy and Diversity of the Family Idiomarinaceae.</title>
        <authorList>
            <person name="Liu Y."/>
            <person name="Lai Q."/>
            <person name="Shao Z."/>
        </authorList>
    </citation>
    <scope>NUCLEOTIDE SEQUENCE [LARGE SCALE GENOMIC DNA]</scope>
    <source>
        <strain evidence="9">AIS</strain>
    </source>
</reference>